<reference evidence="4" key="1">
    <citation type="journal article" date="2023" name="Commun. Biol.">
        <title>Genome analysis of Parmales, the sister group of diatoms, reveals the evolutionary specialization of diatoms from phago-mixotrophs to photoautotrophs.</title>
        <authorList>
            <person name="Ban H."/>
            <person name="Sato S."/>
            <person name="Yoshikawa S."/>
            <person name="Yamada K."/>
            <person name="Nakamura Y."/>
            <person name="Ichinomiya M."/>
            <person name="Sato N."/>
            <person name="Blanc-Mathieu R."/>
            <person name="Endo H."/>
            <person name="Kuwata A."/>
            <person name="Ogata H."/>
        </authorList>
    </citation>
    <scope>NUCLEOTIDE SEQUENCE [LARGE SCALE GENOMIC DNA]</scope>
</reference>
<feature type="region of interest" description="Disordered" evidence="1">
    <location>
        <begin position="1577"/>
        <end position="1607"/>
    </location>
</feature>
<dbReference type="InterPro" id="IPR052293">
    <property type="entry name" value="SRRP"/>
</dbReference>
<dbReference type="Pfam" id="PF00078">
    <property type="entry name" value="RVT_1"/>
    <property type="match status" value="1"/>
</dbReference>
<dbReference type="SUPFAM" id="SSF56672">
    <property type="entry name" value="DNA/RNA polymerases"/>
    <property type="match status" value="1"/>
</dbReference>
<feature type="compositionally biased region" description="Gly residues" evidence="1">
    <location>
        <begin position="1587"/>
        <end position="1607"/>
    </location>
</feature>
<comment type="caution">
    <text evidence="3">The sequence shown here is derived from an EMBL/GenBank/DDBJ whole genome shotgun (WGS) entry which is preliminary data.</text>
</comment>
<evidence type="ECO:0000313" key="3">
    <source>
        <dbReference type="EMBL" id="GMI48178.1"/>
    </source>
</evidence>
<sequence length="1607" mass="177905">MSFNLSAAFKERLVFTSTLYDALINAGFGKRCNKKSKSTVHHNTCAGIHGLKDAGNISGIIRTIALDQEIIRANKFRNPAELCAIAIKKAAHQVSNAETVPAQFGPHLAEALFLAKAIYQMATRAKDILTRKLVSDCNGPFPTRRNAADFGNYLEKTFESINNTTLNVPVAQLVPYTTTTDPPPTPPPSAPPKTPPVNPYKNTKRPASNDNPYASRKRARTPTGDNSSEHADTESPRNQRRDSRAEKEAERTCRAERERRREEEEEKKRNTERTRREEEAARKQAEEAATRKQRSDARAEREAERIYRAEQARRKEEEERKRHNTERARREEEAAHKQAEEASTKQQREQRRKEQKEAELREHASTRNDRIDSAHPRHILDVDEQKGYYDERALNPTFPVPAPEENPSYRYASIMPRRTPLQQEYFETKRTEYIKKRERVALLAIENATCDDELRAAQILWDVHKAHERRYPAIRYKAPENCDPCTLEAFDSLHPNDIASNYVNMPRRSTDSDVAQVAQIVGRAGALRREARDRDDDVEADQLLKLILVAPQLFLRHGSATSQAPHTRFLQFHTSKYGELIADFNADIIKAENDAADGIAPNSEATNNQNILRFISQGEFSKASRHLEDAVVLDSSDPEVLAQLKDRLGQARPRSLPGVIDDDGTPFGRVEISVRKTLRRLKPNKGTGANGVPSEFYTQMSLDRPTCDEANNAVDIAYDDLADEYLNGEAPLWFYAADAIAETLALAKSTLKLDARPISMGATLTRAFKAAAVKSAYEDTELHFSECQFGAGAKSGGHSQSIGATIAFEKLSDEGGIILLDIANAYSTTDRALGLEKIRKHPDTAIRNLYPLLLSANSPECTPKGVDITVSTGVQQGCPLSSIFFAVAIHDSLLRLRELTGNPAVAYQDDTIIPTNNLKDTLPLIEKYAELLYEDVGVRLNPSKTKIITRDADRARATLAELAKDNPFFSNFKLGCIPDADSNSVQFGGGLGAMINGTPVGDSTFVHYQVDKATNKSAAHMRRIVKRLAPQSTQATILLLRNCILPRMSHMMGSVRPAVIEPYLERLDDEIKEHFRRLTRLDTTLKYLSETELAVVEARLSLPIALGGVGLVPLKDIAKAAYVATIVQSIPRLVKRTIDFVELAAAMPQLTDWIGTDMGDTDTHRRLATFTSKEVMEKSKCATAFFIAHAHLQHQDATGLYSIRTKPDQTPALGLLSAPIEGLGRDSNDHMTQITTRLQSKLYAPILKGLVIALRVTANELPKDSKVREALTYTDAYPSTKCFIRAKPSRNGVIANVDLTTAFNQYLGCPLPICVDNFNMPLPSQSGKLKLDIYGNNLATAIRLGGNSNKTRHDNILQVTTDLCNQAGVEHTMEDINLFAPAHDPNSDSALPPIIPDLTITTSNNKKIFDVKIIGHGTSGFRTANEGEAVEKRAARVESEYRNKAAVNDRNIGSDITTGILERVGGVTGLVGGPRGETSKSFDSLTLLLADAAGKNNWRMMGAETIQDAKGVFKNLFRARLGTTIVREQSKWIRTRIEQAASEMNGAPRYGERARNQTAQSRGDQAAYAQAFAEFTRGRGEWNTGRNGNGNGNGNRNGSGSGNGRRG</sequence>
<feature type="domain" description="Reverse transcriptase" evidence="2">
    <location>
        <begin position="727"/>
        <end position="974"/>
    </location>
</feature>
<dbReference type="PANTHER" id="PTHR12239:SF41">
    <property type="entry name" value="MEMBRANE ASSOCIATED PROTEIN, PUTATIVE-RELATED"/>
    <property type="match status" value="1"/>
</dbReference>
<organism evidence="3 4">
    <name type="scientific">Triparma columacea</name>
    <dbReference type="NCBI Taxonomy" id="722753"/>
    <lineage>
        <taxon>Eukaryota</taxon>
        <taxon>Sar</taxon>
        <taxon>Stramenopiles</taxon>
        <taxon>Ochrophyta</taxon>
        <taxon>Bolidophyceae</taxon>
        <taxon>Parmales</taxon>
        <taxon>Triparmaceae</taxon>
        <taxon>Triparma</taxon>
    </lineage>
</organism>
<protein>
    <recommendedName>
        <fullName evidence="2">Reverse transcriptase domain-containing protein</fullName>
    </recommendedName>
</protein>
<feature type="compositionally biased region" description="Pro residues" evidence="1">
    <location>
        <begin position="181"/>
        <end position="198"/>
    </location>
</feature>
<evidence type="ECO:0000259" key="2">
    <source>
        <dbReference type="PROSITE" id="PS50878"/>
    </source>
</evidence>
<proteinExistence type="predicted"/>
<evidence type="ECO:0000313" key="4">
    <source>
        <dbReference type="Proteomes" id="UP001165065"/>
    </source>
</evidence>
<dbReference type="InterPro" id="IPR000477">
    <property type="entry name" value="RT_dom"/>
</dbReference>
<accession>A0A9W7LFH8</accession>
<dbReference type="EMBL" id="BRYA01000378">
    <property type="protein sequence ID" value="GMI48178.1"/>
    <property type="molecule type" value="Genomic_DNA"/>
</dbReference>
<dbReference type="InterPro" id="IPR043502">
    <property type="entry name" value="DNA/RNA_pol_sf"/>
</dbReference>
<keyword evidence="4" id="KW-1185">Reference proteome</keyword>
<feature type="region of interest" description="Disordered" evidence="1">
    <location>
        <begin position="175"/>
        <end position="382"/>
    </location>
</feature>
<feature type="compositionally biased region" description="Basic and acidic residues" evidence="1">
    <location>
        <begin position="227"/>
        <end position="382"/>
    </location>
</feature>
<evidence type="ECO:0000256" key="1">
    <source>
        <dbReference type="SAM" id="MobiDB-lite"/>
    </source>
</evidence>
<dbReference type="OrthoDB" id="4927418at2759"/>
<dbReference type="PANTHER" id="PTHR12239">
    <property type="entry name" value="PROTEIN CBG20215-RELATED"/>
    <property type="match status" value="1"/>
</dbReference>
<name>A0A9W7LFH8_9STRA</name>
<gene>
    <name evidence="3" type="ORF">TrCOL_g2030</name>
</gene>
<dbReference type="Proteomes" id="UP001165065">
    <property type="component" value="Unassembled WGS sequence"/>
</dbReference>
<dbReference type="PROSITE" id="PS50878">
    <property type="entry name" value="RT_POL"/>
    <property type="match status" value="1"/>
</dbReference>